<comment type="caution">
    <text evidence="1">The sequence shown here is derived from an EMBL/GenBank/DDBJ whole genome shotgun (WGS) entry which is preliminary data.</text>
</comment>
<accession>K1Z5H9</accession>
<sequence length="40" mass="4757">MMLWQTIKGQFTTLCSPEQFTLISKLERRVWANKLPLTVF</sequence>
<dbReference type="EMBL" id="AMFJ01028748">
    <property type="protein sequence ID" value="EKD44757.1"/>
    <property type="molecule type" value="Genomic_DNA"/>
</dbReference>
<dbReference type="AlphaFoldDB" id="K1Z5H9"/>
<reference evidence="1" key="1">
    <citation type="journal article" date="2012" name="Science">
        <title>Fermentation, hydrogen, and sulfur metabolism in multiple uncultivated bacterial phyla.</title>
        <authorList>
            <person name="Wrighton K.C."/>
            <person name="Thomas B.C."/>
            <person name="Sharon I."/>
            <person name="Miller C.S."/>
            <person name="Castelle C.J."/>
            <person name="VerBerkmoes N.C."/>
            <person name="Wilkins M.J."/>
            <person name="Hettich R.L."/>
            <person name="Lipton M.S."/>
            <person name="Williams K.H."/>
            <person name="Long P.E."/>
            <person name="Banfield J.F."/>
        </authorList>
    </citation>
    <scope>NUCLEOTIDE SEQUENCE [LARGE SCALE GENOMIC DNA]</scope>
</reference>
<gene>
    <name evidence="1" type="ORF">ACD_71C00017G0004</name>
</gene>
<protein>
    <submittedName>
        <fullName evidence="1">Uncharacterized protein</fullName>
    </submittedName>
</protein>
<organism evidence="1">
    <name type="scientific">uncultured bacterium</name>
    <name type="common">gcode 4</name>
    <dbReference type="NCBI Taxonomy" id="1234023"/>
    <lineage>
        <taxon>Bacteria</taxon>
        <taxon>environmental samples</taxon>
    </lineage>
</organism>
<name>K1Z5H9_9BACT</name>
<evidence type="ECO:0000313" key="1">
    <source>
        <dbReference type="EMBL" id="EKD44757.1"/>
    </source>
</evidence>
<proteinExistence type="predicted"/>